<feature type="region of interest" description="Disordered" evidence="1">
    <location>
        <begin position="1"/>
        <end position="26"/>
    </location>
</feature>
<feature type="domain" description="Aftiphilin clathrin-binding box" evidence="2">
    <location>
        <begin position="385"/>
        <end position="451"/>
    </location>
</feature>
<evidence type="ECO:0000313" key="4">
    <source>
        <dbReference type="Proteomes" id="UP001153292"/>
    </source>
</evidence>
<feature type="region of interest" description="Disordered" evidence="1">
    <location>
        <begin position="286"/>
        <end position="330"/>
    </location>
</feature>
<gene>
    <name evidence="3" type="ORF">CHILSU_LOCUS3707</name>
</gene>
<feature type="compositionally biased region" description="Acidic residues" evidence="1">
    <location>
        <begin position="16"/>
        <end position="25"/>
    </location>
</feature>
<evidence type="ECO:0000259" key="2">
    <source>
        <dbReference type="Pfam" id="PF15045"/>
    </source>
</evidence>
<sequence>MSIPPLVCSTPPPPEQCEDDKDPEEFDLHYNLSQEEDENNDYEFGNFSTFNIHTSDNGKKPNILSPENKVEPCSNLNSGNENDGRESLNHIPDLPFEDDIHVEDLNLVINQETMNSNTKCNEEVCETDSDDKIDKDFQEDIPFVCNVKPNDKLSESNEGKETESILVSKADKFESPNKEVTESLSDKIEIINNEEDHLSSSNKNDDASSQDLMDAKKENPTEENHTDDDFDNFDEFNFIQSDEKSEIVIDSNDPWANSTTENVDFGGFAANFENANSALSQPFQVEGESSIIHKESPSLNTNNDDDDDFGDFDDFKSSATANTDSEESVEIVQNPRVPILNFQSISENQIIESINKVLETVFPEEISNSGDKLENKLDISLGETWSYLKETDTRQPYMVNWNNSLAQKTLLRALCIDSRNILFGPKWSFNTPKYAVNLSAAPLQPQKPTTQLITQQREQSSDSEKTNNRSAWVDPFASDGQEFTYAEALLLDLEHLMATLDQMANNHSSLKISELLSHACNVENESTIPEPGPTDLDVFESTMSTKTDKIFSSTMNIQPIRQISLPDTHIFTPTDSETPRSKTIHYNSNPTPNILIPQPIASAMKIQKDQIMPQPADIEPQSNDEYWDFQEFRSNPDIKSPDLSKNLETENKDTLVNSNYTVKTQVLQPIKSELIMPTLNWPDPGEVKETFDDFSDFVSNSVPIDDKQMSSSEIHDETGKIKKENNNFTDTSLKTNGNIEDDFDMFQSVLPTNVMKVNSENILSNQEPSILKTDFKAEIPKLEQKSDNISTLSMRPTENNIQTVGNFSNAKQPNELNFKTQPSGIQAPSCNILLPITVTSTTTHATQQNTGQILQPLSLESYSQINWPNPGIDLQDLSRFNPVESLQSFKSDVSNHSKNSSPIHNHKNVTNNQVSDDDIWGDFVSIKPKSQQSLPKKQSVFADDDEWTDFVSSPSVNTQNGLNTISLNVDTNSSIQKSSNSTKYPLKNNDIPLDIPTLNYITPKTANQKSFNERHFQNL</sequence>
<feature type="compositionally biased region" description="Basic and acidic residues" evidence="1">
    <location>
        <begin position="149"/>
        <end position="206"/>
    </location>
</feature>
<evidence type="ECO:0000313" key="3">
    <source>
        <dbReference type="EMBL" id="CAH0400512.1"/>
    </source>
</evidence>
<keyword evidence="4" id="KW-1185">Reference proteome</keyword>
<dbReference type="Proteomes" id="UP001153292">
    <property type="component" value="Chromosome 17"/>
</dbReference>
<dbReference type="PANTHER" id="PTHR16156">
    <property type="entry name" value="AFTIPHILIN A-RELATED"/>
    <property type="match status" value="1"/>
</dbReference>
<feature type="compositionally biased region" description="Basic and acidic residues" evidence="1">
    <location>
        <begin position="213"/>
        <end position="224"/>
    </location>
</feature>
<feature type="region of interest" description="Disordered" evidence="1">
    <location>
        <begin position="446"/>
        <end position="470"/>
    </location>
</feature>
<organism evidence="3 4">
    <name type="scientific">Chilo suppressalis</name>
    <name type="common">Asiatic rice borer moth</name>
    <dbReference type="NCBI Taxonomy" id="168631"/>
    <lineage>
        <taxon>Eukaryota</taxon>
        <taxon>Metazoa</taxon>
        <taxon>Ecdysozoa</taxon>
        <taxon>Arthropoda</taxon>
        <taxon>Hexapoda</taxon>
        <taxon>Insecta</taxon>
        <taxon>Pterygota</taxon>
        <taxon>Neoptera</taxon>
        <taxon>Endopterygota</taxon>
        <taxon>Lepidoptera</taxon>
        <taxon>Glossata</taxon>
        <taxon>Ditrysia</taxon>
        <taxon>Pyraloidea</taxon>
        <taxon>Crambidae</taxon>
        <taxon>Crambinae</taxon>
        <taxon>Chilo</taxon>
    </lineage>
</organism>
<feature type="region of interest" description="Disordered" evidence="1">
    <location>
        <begin position="890"/>
        <end position="914"/>
    </location>
</feature>
<feature type="compositionally biased region" description="Acidic residues" evidence="1">
    <location>
        <begin position="303"/>
        <end position="312"/>
    </location>
</feature>
<dbReference type="InterPro" id="IPR029205">
    <property type="entry name" value="Clathrin-bd"/>
</dbReference>
<evidence type="ECO:0000256" key="1">
    <source>
        <dbReference type="SAM" id="MobiDB-lite"/>
    </source>
</evidence>
<dbReference type="PANTHER" id="PTHR16156:SF10">
    <property type="entry name" value="AFTIPHILIN-RELATED"/>
    <property type="match status" value="1"/>
</dbReference>
<feature type="region of interest" description="Disordered" evidence="1">
    <location>
        <begin position="149"/>
        <end position="232"/>
    </location>
</feature>
<name>A0ABN8AY99_CHISP</name>
<protein>
    <recommendedName>
        <fullName evidence="2">Aftiphilin clathrin-binding box domain-containing protein</fullName>
    </recommendedName>
</protein>
<feature type="region of interest" description="Disordered" evidence="1">
    <location>
        <begin position="51"/>
        <end position="85"/>
    </location>
</feature>
<proteinExistence type="predicted"/>
<feature type="region of interest" description="Disordered" evidence="1">
    <location>
        <begin position="569"/>
        <end position="592"/>
    </location>
</feature>
<feature type="compositionally biased region" description="Polar residues" evidence="1">
    <location>
        <begin position="446"/>
        <end position="458"/>
    </location>
</feature>
<accession>A0ABN8AY99</accession>
<dbReference type="Pfam" id="PF15045">
    <property type="entry name" value="Clathrin_bdg"/>
    <property type="match status" value="1"/>
</dbReference>
<dbReference type="EMBL" id="OU963910">
    <property type="protein sequence ID" value="CAH0400512.1"/>
    <property type="molecule type" value="Genomic_DNA"/>
</dbReference>
<reference evidence="3" key="1">
    <citation type="submission" date="2021-12" db="EMBL/GenBank/DDBJ databases">
        <authorList>
            <person name="King R."/>
        </authorList>
    </citation>
    <scope>NUCLEOTIDE SEQUENCE</scope>
</reference>
<dbReference type="InterPro" id="IPR046359">
    <property type="entry name" value="Aftin-like"/>
</dbReference>